<dbReference type="InterPro" id="IPR012675">
    <property type="entry name" value="Beta-grasp_dom_sf"/>
</dbReference>
<comment type="caution">
    <text evidence="1">The sequence shown here is derived from an EMBL/GenBank/DDBJ whole genome shotgun (WGS) entry which is preliminary data.</text>
</comment>
<proteinExistence type="predicted"/>
<dbReference type="EMBL" id="JBHMCY010000092">
    <property type="protein sequence ID" value="MFB9467128.1"/>
    <property type="molecule type" value="Genomic_DNA"/>
</dbReference>
<gene>
    <name evidence="1" type="ORF">ACFF45_31685</name>
</gene>
<evidence type="ECO:0000313" key="1">
    <source>
        <dbReference type="EMBL" id="MFB9467128.1"/>
    </source>
</evidence>
<dbReference type="Gene3D" id="3.10.20.30">
    <property type="match status" value="1"/>
</dbReference>
<organism evidence="1 2">
    <name type="scientific">Streptomyces cinereospinus</name>
    <dbReference type="NCBI Taxonomy" id="285561"/>
    <lineage>
        <taxon>Bacteria</taxon>
        <taxon>Bacillati</taxon>
        <taxon>Actinomycetota</taxon>
        <taxon>Actinomycetes</taxon>
        <taxon>Kitasatosporales</taxon>
        <taxon>Streptomycetaceae</taxon>
        <taxon>Streptomyces</taxon>
    </lineage>
</organism>
<evidence type="ECO:0000313" key="2">
    <source>
        <dbReference type="Proteomes" id="UP001589709"/>
    </source>
</evidence>
<evidence type="ECO:0008006" key="3">
    <source>
        <dbReference type="Google" id="ProtNLM"/>
    </source>
</evidence>
<sequence>MKHVETPARPAAATPELPGVEVTLHVNGDACRLRFDARVTLLGALRDHLGLTGSPTRPSATT</sequence>
<keyword evidence="2" id="KW-1185">Reference proteome</keyword>
<dbReference type="Proteomes" id="UP001589709">
    <property type="component" value="Unassembled WGS sequence"/>
</dbReference>
<dbReference type="RefSeq" id="WP_381350268.1">
    <property type="nucleotide sequence ID" value="NZ_JBHMCY010000092.1"/>
</dbReference>
<name>A0ABV5NA11_9ACTN</name>
<reference evidence="1 2" key="1">
    <citation type="submission" date="2024-09" db="EMBL/GenBank/DDBJ databases">
        <authorList>
            <person name="Sun Q."/>
            <person name="Mori K."/>
        </authorList>
    </citation>
    <scope>NUCLEOTIDE SEQUENCE [LARGE SCALE GENOMIC DNA]</scope>
    <source>
        <strain evidence="1 2">JCM 6917</strain>
    </source>
</reference>
<protein>
    <recommendedName>
        <fullName evidence="3">(2Fe-2S)-binding protein</fullName>
    </recommendedName>
</protein>
<accession>A0ABV5NA11</accession>